<dbReference type="EMBL" id="BRYB01003821">
    <property type="protein sequence ID" value="GMI21246.1"/>
    <property type="molecule type" value="Genomic_DNA"/>
</dbReference>
<dbReference type="PANTHER" id="PTHR11319">
    <property type="entry name" value="G PROTEIN-COUPLED RECEPTOR-RELATED"/>
    <property type="match status" value="1"/>
</dbReference>
<proteinExistence type="predicted"/>
<feature type="transmembrane region" description="Helical" evidence="3">
    <location>
        <begin position="808"/>
        <end position="831"/>
    </location>
</feature>
<dbReference type="SUPFAM" id="SSF63825">
    <property type="entry name" value="YWTD domain"/>
    <property type="match status" value="1"/>
</dbReference>
<sequence length="1216" mass="132203">MFFSALDSGYVDFYSVSTGEMMGYACSPNFVTHGTTRWRPAALRINRNDGLHYVSDAVGGGAIIRYPMVCIDTSTKEPNYEIVFQVADMRVEDIAFGDNRTMFVMAIDTLQSSPTFQLSKVYKVDLGGPTPGTPGTPVEIGNHETSAFDFQGIEADEDNNYFLTHRYSDRFGVPVDNCMSSYNSTGAARTALNSVLCNFIPGTPIDPLGIRMAPNGLLYVSDYSFDLPFVVDPNSGDVLGRLGTGFGMLCFSHRFAFKPGAFGPRCDVRLVSSSVESGGTLAVSVDLYDMASQPWCDARAGDVLVAVQGGALLFDGTPSFYDELGAYQGFTQDAAVATPDGPDVPCNRWSLTVPTSSASLTYEDENGVVVVDPRLRQWILDEGTHEQKAMTEEELHASGLYTFNIKVFNALNRDFDMVLGDGSATPFSVFPSAPNSIETQLEQTNGNDIHYGGRADDFTYKIGGEDYKATVDDGAALDETGMRVVDLTTVDNLDGTYDVCVMFGPAGIHFVSVLFDDNELASSPLTAVVKAGEPVFSSSVVTGRGIEDLKFDATNSFAVRLRDGRFNDVITPSLTTDMIAVEIVIAGEARETAVVEVEITADESRTNSFEVAYQVIGTVTASTSILISVESADGTHLKYSDADGQLQDAAGIRVYSNAFSSCFAKNTFLNPDGYCSECPKEVDCSDSGSETIQDNGIIDFMSYFTALDLDIGSIGLECITRDVDYTMFFYVLFGLVTAILVVLLLTRSFARKVRHQKIATSANFMFLYITYPVLASSILAAFDCHHFADGTKFLRMDYRVDCNTTSYDVFWCVAIVSFVLYPLGTFVLFAWELGKNLTAEEKEQRDADLGHFYIIYGTYRPDCWWFELAETSRRFTLSCILVLLRQFEGTQVVLSGVVCTISVVLYAYTQPFKTRGDNIAASATFLALSITVWIASFGLMPDSTYENDTLNSAILISLFLFVFLLLAIWAMKDVLTDEDKAQNAVSTQARMLHRLTTMKSVKKLSGLAKKTSNTFNRNVVAAPSGSRPSPPAPLLPSPSGFASSSSDDEDPLLPLAGFDALRGRGLSRREVTAIRTYFASAVTAFERARPPDLPEPPGEETEAQRRYRLEGEWMARQGPASEYAVNVAGGPGGEGAAATFGAQGGGEEALASARLGGPGDFVWGFALGFFVGFFLLFWMWMPSVSHRQKIGILAGMACQLMVNLGSKDARAAVAGV</sequence>
<comment type="caution">
    <text evidence="5">The sequence shown here is derived from an EMBL/GenBank/DDBJ whole genome shotgun (WGS) entry which is preliminary data.</text>
</comment>
<dbReference type="InterPro" id="IPR014756">
    <property type="entry name" value="Ig_E-set"/>
</dbReference>
<feature type="domain" description="DSC E3 ubiquitin ligase complex subunit 3 C-terminal" evidence="4">
    <location>
        <begin position="1057"/>
        <end position="1203"/>
    </location>
</feature>
<dbReference type="Gene3D" id="2.60.40.10">
    <property type="entry name" value="Immunoglobulins"/>
    <property type="match status" value="1"/>
</dbReference>
<feature type="region of interest" description="Disordered" evidence="2">
    <location>
        <begin position="1019"/>
        <end position="1048"/>
    </location>
</feature>
<protein>
    <recommendedName>
        <fullName evidence="4">DSC E3 ubiquitin ligase complex subunit 3 C-terminal domain-containing protein</fullName>
    </recommendedName>
</protein>
<keyword evidence="3" id="KW-0472">Membrane</keyword>
<dbReference type="PROSITE" id="PS50194">
    <property type="entry name" value="FILAMIN_REPEAT"/>
    <property type="match status" value="1"/>
</dbReference>
<evidence type="ECO:0000259" key="4">
    <source>
        <dbReference type="Pfam" id="PF13373"/>
    </source>
</evidence>
<dbReference type="SUPFAM" id="SSF81296">
    <property type="entry name" value="E set domains"/>
    <property type="match status" value="1"/>
</dbReference>
<feature type="transmembrane region" description="Helical" evidence="3">
    <location>
        <begin position="892"/>
        <end position="908"/>
    </location>
</feature>
<dbReference type="InterPro" id="IPR025390">
    <property type="entry name" value="Dsc3_C"/>
</dbReference>
<gene>
    <name evidence="5" type="ORF">TeGR_g10439</name>
</gene>
<feature type="transmembrane region" description="Helical" evidence="3">
    <location>
        <begin position="727"/>
        <end position="745"/>
    </location>
</feature>
<evidence type="ECO:0000313" key="6">
    <source>
        <dbReference type="Proteomes" id="UP001165060"/>
    </source>
</evidence>
<name>A0ABQ6M806_9STRA</name>
<feature type="transmembrane region" description="Helical" evidence="3">
    <location>
        <begin position="766"/>
        <end position="788"/>
    </location>
</feature>
<dbReference type="PANTHER" id="PTHR11319:SF35">
    <property type="entry name" value="OUTER MEMBRANE PROTEIN PMPC-RELATED"/>
    <property type="match status" value="1"/>
</dbReference>
<feature type="repeat" description="Filamin" evidence="1">
    <location>
        <begin position="463"/>
        <end position="529"/>
    </location>
</feature>
<feature type="transmembrane region" description="Helical" evidence="3">
    <location>
        <begin position="1161"/>
        <end position="1180"/>
    </location>
</feature>
<keyword evidence="6" id="KW-1185">Reference proteome</keyword>
<feature type="transmembrane region" description="Helical" evidence="3">
    <location>
        <begin position="952"/>
        <end position="971"/>
    </location>
</feature>
<dbReference type="InterPro" id="IPR013783">
    <property type="entry name" value="Ig-like_fold"/>
</dbReference>
<organism evidence="5 6">
    <name type="scientific">Tetraparma gracilis</name>
    <dbReference type="NCBI Taxonomy" id="2962635"/>
    <lineage>
        <taxon>Eukaryota</taxon>
        <taxon>Sar</taxon>
        <taxon>Stramenopiles</taxon>
        <taxon>Ochrophyta</taxon>
        <taxon>Bolidophyceae</taxon>
        <taxon>Parmales</taxon>
        <taxon>Triparmaceae</taxon>
        <taxon>Tetraparma</taxon>
    </lineage>
</organism>
<keyword evidence="3" id="KW-1133">Transmembrane helix</keyword>
<accession>A0ABQ6M806</accession>
<evidence type="ECO:0000256" key="3">
    <source>
        <dbReference type="SAM" id="Phobius"/>
    </source>
</evidence>
<dbReference type="Pfam" id="PF13373">
    <property type="entry name" value="Dsc3_C"/>
    <property type="match status" value="1"/>
</dbReference>
<reference evidence="5 6" key="1">
    <citation type="journal article" date="2023" name="Commun. Biol.">
        <title>Genome analysis of Parmales, the sister group of diatoms, reveals the evolutionary specialization of diatoms from phago-mixotrophs to photoautotrophs.</title>
        <authorList>
            <person name="Ban H."/>
            <person name="Sato S."/>
            <person name="Yoshikawa S."/>
            <person name="Yamada K."/>
            <person name="Nakamura Y."/>
            <person name="Ichinomiya M."/>
            <person name="Sato N."/>
            <person name="Blanc-Mathieu R."/>
            <person name="Endo H."/>
            <person name="Kuwata A."/>
            <person name="Ogata H."/>
        </authorList>
    </citation>
    <scope>NUCLEOTIDE SEQUENCE [LARGE SCALE GENOMIC DNA]</scope>
</reference>
<feature type="transmembrane region" description="Helical" evidence="3">
    <location>
        <begin position="920"/>
        <end position="940"/>
    </location>
</feature>
<keyword evidence="3" id="KW-0812">Transmembrane</keyword>
<dbReference type="Proteomes" id="UP001165060">
    <property type="component" value="Unassembled WGS sequence"/>
</dbReference>
<dbReference type="InterPro" id="IPR017868">
    <property type="entry name" value="Filamin/ABP280_repeat-like"/>
</dbReference>
<evidence type="ECO:0000313" key="5">
    <source>
        <dbReference type="EMBL" id="GMI21246.1"/>
    </source>
</evidence>
<evidence type="ECO:0000256" key="2">
    <source>
        <dbReference type="SAM" id="MobiDB-lite"/>
    </source>
</evidence>
<evidence type="ECO:0000256" key="1">
    <source>
        <dbReference type="PROSITE-ProRule" id="PRU00087"/>
    </source>
</evidence>